<keyword evidence="5" id="KW-1185">Reference proteome</keyword>
<dbReference type="CDD" id="cd05251">
    <property type="entry name" value="NmrA_like_SDR_a"/>
    <property type="match status" value="1"/>
</dbReference>
<accession>A0ABW7AQ38</accession>
<dbReference type="Pfam" id="PF05368">
    <property type="entry name" value="NmrA"/>
    <property type="match status" value="1"/>
</dbReference>
<dbReference type="Gene3D" id="3.40.50.720">
    <property type="entry name" value="NAD(P)-binding Rossmann-like Domain"/>
    <property type="match status" value="1"/>
</dbReference>
<dbReference type="InterPro" id="IPR051164">
    <property type="entry name" value="NmrA-like_oxidored"/>
</dbReference>
<dbReference type="InterPro" id="IPR008030">
    <property type="entry name" value="NmrA-like"/>
</dbReference>
<comment type="similarity">
    <text evidence="1">Belongs to the NmrA-type oxidoreductase family.</text>
</comment>
<keyword evidence="2" id="KW-0521">NADP</keyword>
<dbReference type="Proteomes" id="UP001603978">
    <property type="component" value="Unassembled WGS sequence"/>
</dbReference>
<dbReference type="EMBL" id="JBICRM010000037">
    <property type="protein sequence ID" value="MFG1709495.1"/>
    <property type="molecule type" value="Genomic_DNA"/>
</dbReference>
<reference evidence="4 5" key="1">
    <citation type="submission" date="2024-10" db="EMBL/GenBank/DDBJ databases">
        <authorList>
            <person name="Topkara A.R."/>
            <person name="Saygin H."/>
        </authorList>
    </citation>
    <scope>NUCLEOTIDE SEQUENCE [LARGE SCALE GENOMIC DNA]</scope>
    <source>
        <strain evidence="4 5">M3C6</strain>
    </source>
</reference>
<sequence>MASADRTILVTGATGQQGGATARHLLADGWHVRALVRDPRSPAATRLAHAGAELVAGDMDDRSGLDAAVRGAHGVFSVQPALIAPDFAENELQRGLNVADAAHAAGVRHLVYASVGSADRGTGIPHWEIKWQIEQHIRALGVPATVLRPVMFMENFADPTHGVRGTAPIIRTIPADVTVQLIALDDIGALAALALAAPDRLLGRTIELAGDELTRDQIVAAIGRANGHDVAIPAAAGHWPGATTSSFCGWQADIPALRELHPGLLDFDTWLSRTGKALLDQHLDPTRAH</sequence>
<comment type="caution">
    <text evidence="4">The sequence shown here is derived from an EMBL/GenBank/DDBJ whole genome shotgun (WGS) entry which is preliminary data.</text>
</comment>
<dbReference type="SUPFAM" id="SSF51735">
    <property type="entry name" value="NAD(P)-binding Rossmann-fold domains"/>
    <property type="match status" value="1"/>
</dbReference>
<dbReference type="PANTHER" id="PTHR42748">
    <property type="entry name" value="NITROGEN METABOLITE REPRESSION PROTEIN NMRA FAMILY MEMBER"/>
    <property type="match status" value="1"/>
</dbReference>
<protein>
    <submittedName>
        <fullName evidence="4">NmrA/HSCARG family protein</fullName>
    </submittedName>
</protein>
<organism evidence="4 5">
    <name type="scientific">Nonomuraea marmarensis</name>
    <dbReference type="NCBI Taxonomy" id="3351344"/>
    <lineage>
        <taxon>Bacteria</taxon>
        <taxon>Bacillati</taxon>
        <taxon>Actinomycetota</taxon>
        <taxon>Actinomycetes</taxon>
        <taxon>Streptosporangiales</taxon>
        <taxon>Streptosporangiaceae</taxon>
        <taxon>Nonomuraea</taxon>
    </lineage>
</organism>
<evidence type="ECO:0000259" key="3">
    <source>
        <dbReference type="Pfam" id="PF05368"/>
    </source>
</evidence>
<evidence type="ECO:0000313" key="5">
    <source>
        <dbReference type="Proteomes" id="UP001603978"/>
    </source>
</evidence>
<evidence type="ECO:0000256" key="2">
    <source>
        <dbReference type="ARBA" id="ARBA00022857"/>
    </source>
</evidence>
<feature type="domain" description="NmrA-like" evidence="3">
    <location>
        <begin position="5"/>
        <end position="231"/>
    </location>
</feature>
<dbReference type="PANTHER" id="PTHR42748:SF7">
    <property type="entry name" value="NMRA LIKE REDOX SENSOR 1-RELATED"/>
    <property type="match status" value="1"/>
</dbReference>
<dbReference type="RefSeq" id="WP_393174327.1">
    <property type="nucleotide sequence ID" value="NZ_JBICRM010000037.1"/>
</dbReference>
<evidence type="ECO:0000313" key="4">
    <source>
        <dbReference type="EMBL" id="MFG1709495.1"/>
    </source>
</evidence>
<evidence type="ECO:0000256" key="1">
    <source>
        <dbReference type="ARBA" id="ARBA00006328"/>
    </source>
</evidence>
<name>A0ABW7AQ38_9ACTN</name>
<dbReference type="Gene3D" id="3.90.25.10">
    <property type="entry name" value="UDP-galactose 4-epimerase, domain 1"/>
    <property type="match status" value="1"/>
</dbReference>
<proteinExistence type="inferred from homology"/>
<dbReference type="InterPro" id="IPR036291">
    <property type="entry name" value="NAD(P)-bd_dom_sf"/>
</dbReference>
<gene>
    <name evidence="4" type="ORF">ACFLIM_40535</name>
</gene>